<evidence type="ECO:0000313" key="2">
    <source>
        <dbReference type="Proteomes" id="UP001057402"/>
    </source>
</evidence>
<organism evidence="1 2">
    <name type="scientific">Melastoma candidum</name>
    <dbReference type="NCBI Taxonomy" id="119954"/>
    <lineage>
        <taxon>Eukaryota</taxon>
        <taxon>Viridiplantae</taxon>
        <taxon>Streptophyta</taxon>
        <taxon>Embryophyta</taxon>
        <taxon>Tracheophyta</taxon>
        <taxon>Spermatophyta</taxon>
        <taxon>Magnoliopsida</taxon>
        <taxon>eudicotyledons</taxon>
        <taxon>Gunneridae</taxon>
        <taxon>Pentapetalae</taxon>
        <taxon>rosids</taxon>
        <taxon>malvids</taxon>
        <taxon>Myrtales</taxon>
        <taxon>Melastomataceae</taxon>
        <taxon>Melastomatoideae</taxon>
        <taxon>Melastomateae</taxon>
        <taxon>Melastoma</taxon>
    </lineage>
</organism>
<dbReference type="Proteomes" id="UP001057402">
    <property type="component" value="Chromosome 12"/>
</dbReference>
<proteinExistence type="predicted"/>
<accession>A0ACB9L3G0</accession>
<evidence type="ECO:0000313" key="1">
    <source>
        <dbReference type="EMBL" id="KAI4303508.1"/>
    </source>
</evidence>
<gene>
    <name evidence="1" type="ORF">MLD38_039126</name>
</gene>
<comment type="caution">
    <text evidence="1">The sequence shown here is derived from an EMBL/GenBank/DDBJ whole genome shotgun (WGS) entry which is preliminary data.</text>
</comment>
<protein>
    <submittedName>
        <fullName evidence="1">Uncharacterized protein</fullName>
    </submittedName>
</protein>
<reference evidence="2" key="1">
    <citation type="journal article" date="2023" name="Front. Plant Sci.">
        <title>Chromosomal-level genome assembly of Melastoma candidum provides insights into trichome evolution.</title>
        <authorList>
            <person name="Zhong Y."/>
            <person name="Wu W."/>
            <person name="Sun C."/>
            <person name="Zou P."/>
            <person name="Liu Y."/>
            <person name="Dai S."/>
            <person name="Zhou R."/>
        </authorList>
    </citation>
    <scope>NUCLEOTIDE SEQUENCE [LARGE SCALE GENOMIC DNA]</scope>
</reference>
<sequence length="137" mass="15277">MLGYVGSSFGQIIVAEPFEDDLMISVADCISPGKDEILGRITIPLSAVEKRLDDRMIHSRWFNLEKPVAVDVDQINKEKFSSKIHLGVFLDRGYHVLDESTHYSSDLRPTAKQLWNPSIGVLELGILNANGLNPMNP</sequence>
<name>A0ACB9L3G0_9MYRT</name>
<keyword evidence="2" id="KW-1185">Reference proteome</keyword>
<dbReference type="EMBL" id="CM042891">
    <property type="protein sequence ID" value="KAI4303508.1"/>
    <property type="molecule type" value="Genomic_DNA"/>
</dbReference>